<protein>
    <submittedName>
        <fullName evidence="1">Uncharacterized protein</fullName>
    </submittedName>
</protein>
<organism evidence="1 2">
    <name type="scientific">Photobacterium leiognathi</name>
    <dbReference type="NCBI Taxonomy" id="553611"/>
    <lineage>
        <taxon>Bacteria</taxon>
        <taxon>Pseudomonadati</taxon>
        <taxon>Pseudomonadota</taxon>
        <taxon>Gammaproteobacteria</taxon>
        <taxon>Vibrionales</taxon>
        <taxon>Vibrionaceae</taxon>
        <taxon>Photobacterium</taxon>
    </lineage>
</organism>
<dbReference type="Proteomes" id="UP000241566">
    <property type="component" value="Unassembled WGS sequence"/>
</dbReference>
<gene>
    <name evidence="1" type="ORF">CTM94_07900</name>
</gene>
<proteinExistence type="predicted"/>
<comment type="caution">
    <text evidence="1">The sequence shown here is derived from an EMBL/GenBank/DDBJ whole genome shotgun (WGS) entry which is preliminary data.</text>
</comment>
<evidence type="ECO:0000313" key="2">
    <source>
        <dbReference type="Proteomes" id="UP000241566"/>
    </source>
</evidence>
<dbReference type="RefSeq" id="WP_045065682.1">
    <property type="nucleotide sequence ID" value="NZ_CP131599.1"/>
</dbReference>
<dbReference type="PROSITE" id="PS51257">
    <property type="entry name" value="PROKAR_LIPOPROTEIN"/>
    <property type="match status" value="1"/>
</dbReference>
<name>A0ABX5GGY6_PHOLE</name>
<accession>A0ABX5GGY6</accession>
<dbReference type="EMBL" id="PYOI01000009">
    <property type="protein sequence ID" value="PSV83526.1"/>
    <property type="molecule type" value="Genomic_DNA"/>
</dbReference>
<reference evidence="1 2" key="1">
    <citation type="submission" date="2018-01" db="EMBL/GenBank/DDBJ databases">
        <title>Whole genome sequencing of Histamine producing bacteria.</title>
        <authorList>
            <person name="Butler K."/>
        </authorList>
    </citation>
    <scope>NUCLEOTIDE SEQUENCE [LARGE SCALE GENOMIC DNA]</scope>
    <source>
        <strain evidence="1 2">ATCC 25521</strain>
    </source>
</reference>
<keyword evidence="2" id="KW-1185">Reference proteome</keyword>
<sequence length="182" mass="20458">MNYKKIILLILPLSLYGCGGGGDDSDQTILDVIEDAITESEQDNNQTDVITEDKQDNVLVSDVAVIDEDWYYGTKFVLYRDAQVKTKVSIINGVAIEAFLITEKEYNTWVTITQNKQFTDANIQYIENLSISPIATTHESDWVTLSAGNYYYLLENTNFGTTSPPFNIKNDQVTVEFSISAK</sequence>
<evidence type="ECO:0000313" key="1">
    <source>
        <dbReference type="EMBL" id="PSV83526.1"/>
    </source>
</evidence>